<accession>A0A5A7RK63</accession>
<protein>
    <submittedName>
        <fullName evidence="1">Pentatricopeptide repeat-containing protein</fullName>
    </submittedName>
</protein>
<keyword evidence="2" id="KW-1185">Reference proteome</keyword>
<dbReference type="AlphaFoldDB" id="A0A5A7RK63"/>
<dbReference type="GO" id="GO:0003723">
    <property type="term" value="F:RNA binding"/>
    <property type="evidence" value="ECO:0007669"/>
    <property type="project" value="InterPro"/>
</dbReference>
<dbReference type="EMBL" id="BKCP01013403">
    <property type="protein sequence ID" value="GER57647.1"/>
    <property type="molecule type" value="Genomic_DNA"/>
</dbReference>
<dbReference type="PANTHER" id="PTHR47926">
    <property type="entry name" value="PENTATRICOPEPTIDE REPEAT-CONTAINING PROTEIN"/>
    <property type="match status" value="1"/>
</dbReference>
<sequence>MLKQQLQSLELLLQLLQRLCKLPKQVKQIHSLLITQVHILITDILINTLLYNTLIRTYLNLSSPHTSLILFVNMLRHRAPPNSHTFPSNRTHEFLVKCSMPNEATFVSVLSSCANMDDGFASKQGKQIHGYMIRSEKELSVNIGTAVIAFYGKMGCLNLPCARKKLVDLGLDLFRSMALDFYITPRMEHYGCVVDLLGRAGLLATMPFKADASVLGALLGACRVHGDICCFQAFMLEREYGTTRLPCGK</sequence>
<dbReference type="Proteomes" id="UP000325081">
    <property type="component" value="Unassembled WGS sequence"/>
</dbReference>
<evidence type="ECO:0000313" key="1">
    <source>
        <dbReference type="EMBL" id="GER57647.1"/>
    </source>
</evidence>
<organism evidence="1 2">
    <name type="scientific">Striga asiatica</name>
    <name type="common">Asiatic witchweed</name>
    <name type="synonym">Buchnera asiatica</name>
    <dbReference type="NCBI Taxonomy" id="4170"/>
    <lineage>
        <taxon>Eukaryota</taxon>
        <taxon>Viridiplantae</taxon>
        <taxon>Streptophyta</taxon>
        <taxon>Embryophyta</taxon>
        <taxon>Tracheophyta</taxon>
        <taxon>Spermatophyta</taxon>
        <taxon>Magnoliopsida</taxon>
        <taxon>eudicotyledons</taxon>
        <taxon>Gunneridae</taxon>
        <taxon>Pentapetalae</taxon>
        <taxon>asterids</taxon>
        <taxon>lamiids</taxon>
        <taxon>Lamiales</taxon>
        <taxon>Orobanchaceae</taxon>
        <taxon>Buchnereae</taxon>
        <taxon>Striga</taxon>
    </lineage>
</organism>
<dbReference type="InterPro" id="IPR046960">
    <property type="entry name" value="PPR_At4g14850-like_plant"/>
</dbReference>
<dbReference type="InterPro" id="IPR011990">
    <property type="entry name" value="TPR-like_helical_dom_sf"/>
</dbReference>
<name>A0A5A7RK63_STRAF</name>
<gene>
    <name evidence="1" type="ORF">STAS_35468</name>
</gene>
<reference evidence="2" key="1">
    <citation type="journal article" date="2019" name="Curr. Biol.">
        <title>Genome Sequence of Striga asiatica Provides Insight into the Evolution of Plant Parasitism.</title>
        <authorList>
            <person name="Yoshida S."/>
            <person name="Kim S."/>
            <person name="Wafula E.K."/>
            <person name="Tanskanen J."/>
            <person name="Kim Y.M."/>
            <person name="Honaas L."/>
            <person name="Yang Z."/>
            <person name="Spallek T."/>
            <person name="Conn C.E."/>
            <person name="Ichihashi Y."/>
            <person name="Cheong K."/>
            <person name="Cui S."/>
            <person name="Der J.P."/>
            <person name="Gundlach H."/>
            <person name="Jiao Y."/>
            <person name="Hori C."/>
            <person name="Ishida J.K."/>
            <person name="Kasahara H."/>
            <person name="Kiba T."/>
            <person name="Kim M.S."/>
            <person name="Koo N."/>
            <person name="Laohavisit A."/>
            <person name="Lee Y.H."/>
            <person name="Lumba S."/>
            <person name="McCourt P."/>
            <person name="Mortimer J.C."/>
            <person name="Mutuku J.M."/>
            <person name="Nomura T."/>
            <person name="Sasaki-Sekimoto Y."/>
            <person name="Seto Y."/>
            <person name="Wang Y."/>
            <person name="Wakatake T."/>
            <person name="Sakakibara H."/>
            <person name="Demura T."/>
            <person name="Yamaguchi S."/>
            <person name="Yoneyama K."/>
            <person name="Manabe R.I."/>
            <person name="Nelson D.C."/>
            <person name="Schulman A.H."/>
            <person name="Timko M.P."/>
            <person name="dePamphilis C.W."/>
            <person name="Choi D."/>
            <person name="Shirasu K."/>
        </authorList>
    </citation>
    <scope>NUCLEOTIDE SEQUENCE [LARGE SCALE GENOMIC DNA]</scope>
    <source>
        <strain evidence="2">cv. UVA1</strain>
    </source>
</reference>
<dbReference type="Gene3D" id="1.25.40.10">
    <property type="entry name" value="Tetratricopeptide repeat domain"/>
    <property type="match status" value="1"/>
</dbReference>
<dbReference type="OrthoDB" id="185373at2759"/>
<evidence type="ECO:0000313" key="2">
    <source>
        <dbReference type="Proteomes" id="UP000325081"/>
    </source>
</evidence>
<dbReference type="GO" id="GO:0009451">
    <property type="term" value="P:RNA modification"/>
    <property type="evidence" value="ECO:0007669"/>
    <property type="project" value="InterPro"/>
</dbReference>
<proteinExistence type="predicted"/>
<comment type="caution">
    <text evidence="1">The sequence shown here is derived from an EMBL/GenBank/DDBJ whole genome shotgun (WGS) entry which is preliminary data.</text>
</comment>
<dbReference type="PANTHER" id="PTHR47926:SF348">
    <property type="entry name" value="PENTATRICOPEPTIDE REPEAT-CONTAINING PROTEIN"/>
    <property type="match status" value="1"/>
</dbReference>